<keyword evidence="1 3" id="KW-0963">Cytoplasm</keyword>
<dbReference type="NCBIfam" id="TIGR00129">
    <property type="entry name" value="fdhD_narQ"/>
    <property type="match status" value="1"/>
</dbReference>
<dbReference type="FunCoup" id="E8MZX0">
    <property type="interactions" value="91"/>
</dbReference>
<reference evidence="4 5" key="1">
    <citation type="submission" date="2010-12" db="EMBL/GenBank/DDBJ databases">
        <title>Whole genome sequence of Anaerolinea thermophila UNI-1.</title>
        <authorList>
            <person name="Narita-Yamada S."/>
            <person name="Kishi E."/>
            <person name="Watanabe Y."/>
            <person name="Takasaki K."/>
            <person name="Ankai A."/>
            <person name="Oguchi A."/>
            <person name="Fukui S."/>
            <person name="Takahashi M."/>
            <person name="Yashiro I."/>
            <person name="Hosoyama A."/>
            <person name="Sekiguchi Y."/>
            <person name="Hanada S."/>
            <person name="Fujita N."/>
        </authorList>
    </citation>
    <scope>NUCLEOTIDE SEQUENCE [LARGE SCALE GENOMIC DNA]</scope>
    <source>
        <strain evidence="5">DSM 14523 / JCM 11388 / NBRC 100420 / UNI-1</strain>
    </source>
</reference>
<dbReference type="GO" id="GO:0005737">
    <property type="term" value="C:cytoplasm"/>
    <property type="evidence" value="ECO:0007669"/>
    <property type="project" value="UniProtKB-SubCell"/>
</dbReference>
<dbReference type="PANTHER" id="PTHR30592">
    <property type="entry name" value="FORMATE DEHYDROGENASE"/>
    <property type="match status" value="1"/>
</dbReference>
<dbReference type="AlphaFoldDB" id="E8MZX0"/>
<dbReference type="InterPro" id="IPR003786">
    <property type="entry name" value="FdhD"/>
</dbReference>
<gene>
    <name evidence="3 4" type="primary">fdhD</name>
    <name evidence="4" type="ordered locus">ANT_02710</name>
</gene>
<dbReference type="eggNOG" id="COG1526">
    <property type="taxonomic scope" value="Bacteria"/>
</dbReference>
<organism evidence="4 5">
    <name type="scientific">Anaerolinea thermophila (strain DSM 14523 / JCM 11388 / NBRC 100420 / UNI-1)</name>
    <dbReference type="NCBI Taxonomy" id="926569"/>
    <lineage>
        <taxon>Bacteria</taxon>
        <taxon>Bacillati</taxon>
        <taxon>Chloroflexota</taxon>
        <taxon>Anaerolineae</taxon>
        <taxon>Anaerolineales</taxon>
        <taxon>Anaerolineaceae</taxon>
        <taxon>Anaerolinea</taxon>
    </lineage>
</organism>
<dbReference type="STRING" id="926569.ANT_02710"/>
<dbReference type="GO" id="GO:0016783">
    <property type="term" value="F:sulfurtransferase activity"/>
    <property type="evidence" value="ECO:0007669"/>
    <property type="project" value="InterPro"/>
</dbReference>
<name>E8MZX0_ANATU</name>
<feature type="active site" description="Cysteine persulfide intermediate" evidence="3">
    <location>
        <position position="110"/>
    </location>
</feature>
<dbReference type="HAMAP" id="MF_00187">
    <property type="entry name" value="FdhD"/>
    <property type="match status" value="1"/>
</dbReference>
<dbReference type="Proteomes" id="UP000008922">
    <property type="component" value="Chromosome"/>
</dbReference>
<dbReference type="InterPro" id="IPR016193">
    <property type="entry name" value="Cytidine_deaminase-like"/>
</dbReference>
<evidence type="ECO:0000256" key="1">
    <source>
        <dbReference type="ARBA" id="ARBA00022490"/>
    </source>
</evidence>
<sequence>MAFLGEQNMAQTSRRVFYWQYQQGEWQALSGEVIAEQAVTLTVNGEEWITLMCTPHQLEALAVGFLYNEGLIQSLEEVAILQPCENEHNVDIWLTHALSKPRRWRRTSGCTGGMTQVDGEEDLRVPFWGQAQVEAEQIIQWMEELYRHQELYHTARGVHASALSDGERVVVQCEDIGRHNTLDKLSGWVLLNNFSGAQRIVLTTGRISSEMLQKSARLGAGMVVSRTSPTSASVALAERWGITLIGYARRNRLTVYTHLQRLKGAPVDLPLTSGIAFSPSENPPFE</sequence>
<keyword evidence="2 3" id="KW-0501">Molybdenum cofactor biosynthesis</keyword>
<comment type="similarity">
    <text evidence="3">Belongs to the FdhD family.</text>
</comment>
<dbReference type="GO" id="GO:0006777">
    <property type="term" value="P:Mo-molybdopterin cofactor biosynthetic process"/>
    <property type="evidence" value="ECO:0007669"/>
    <property type="project" value="UniProtKB-UniRule"/>
</dbReference>
<comment type="caution">
    <text evidence="3">Lacks conserved residue(s) required for the propagation of feature annotation.</text>
</comment>
<dbReference type="PANTHER" id="PTHR30592:SF1">
    <property type="entry name" value="SULFUR CARRIER PROTEIN FDHD"/>
    <property type="match status" value="1"/>
</dbReference>
<dbReference type="EMBL" id="AP012029">
    <property type="protein sequence ID" value="BAJ62305.1"/>
    <property type="molecule type" value="Genomic_DNA"/>
</dbReference>
<dbReference type="HOGENOM" id="CLU_056887_4_1_0"/>
<dbReference type="InParanoid" id="E8MZX0"/>
<evidence type="ECO:0000313" key="5">
    <source>
        <dbReference type="Proteomes" id="UP000008922"/>
    </source>
</evidence>
<accession>E8MZX0</accession>
<dbReference type="Gene3D" id="3.40.140.10">
    <property type="entry name" value="Cytidine Deaminase, domain 2"/>
    <property type="match status" value="1"/>
</dbReference>
<comment type="function">
    <text evidence="3">Required for formate dehydrogenase (FDH) activity. Acts as a sulfur carrier protein that transfers sulfur from IscS to the molybdenum cofactor prior to its insertion into FDH.</text>
</comment>
<dbReference type="KEGG" id="atm:ANT_02710"/>
<dbReference type="SUPFAM" id="SSF53927">
    <property type="entry name" value="Cytidine deaminase-like"/>
    <property type="match status" value="1"/>
</dbReference>
<dbReference type="Pfam" id="PF02634">
    <property type="entry name" value="FdhD-NarQ"/>
    <property type="match status" value="1"/>
</dbReference>
<dbReference type="Gene3D" id="3.10.20.10">
    <property type="match status" value="1"/>
</dbReference>
<dbReference type="PIRSF" id="PIRSF015626">
    <property type="entry name" value="FdhD"/>
    <property type="match status" value="1"/>
</dbReference>
<evidence type="ECO:0000313" key="4">
    <source>
        <dbReference type="EMBL" id="BAJ62305.1"/>
    </source>
</evidence>
<keyword evidence="5" id="KW-1185">Reference proteome</keyword>
<evidence type="ECO:0000256" key="2">
    <source>
        <dbReference type="ARBA" id="ARBA00023150"/>
    </source>
</evidence>
<protein>
    <recommendedName>
        <fullName evidence="3">Sulfur carrier protein FdhD</fullName>
    </recommendedName>
</protein>
<evidence type="ECO:0000256" key="3">
    <source>
        <dbReference type="HAMAP-Rule" id="MF_00187"/>
    </source>
</evidence>
<proteinExistence type="inferred from homology"/>
<dbReference type="GO" id="GO:0097163">
    <property type="term" value="F:sulfur carrier activity"/>
    <property type="evidence" value="ECO:0007669"/>
    <property type="project" value="UniProtKB-UniRule"/>
</dbReference>
<comment type="subcellular location">
    <subcellularLocation>
        <location evidence="3">Cytoplasm</location>
    </subcellularLocation>
</comment>